<keyword evidence="2" id="KW-1185">Reference proteome</keyword>
<protein>
    <submittedName>
        <fullName evidence="1">Uncharacterized protein</fullName>
    </submittedName>
</protein>
<sequence length="124" mass="14185">MGDSMKQRSGAWAALRHFIVAVPAKGGHLERSSNLFYDSVSASMALPRMRNHKEDEKNKYQYLLHLMTDTPNLNQEDSTNLCIFKDVVNIFVDVHNLVFLRQPHRNIILSEPFISTDRSAIPCN</sequence>
<dbReference type="AlphaFoldDB" id="A0ABD1ZCD1"/>
<gene>
    <name evidence="1" type="ORF">R1flu_012697</name>
</gene>
<dbReference type="EMBL" id="JBHFFA010000002">
    <property type="protein sequence ID" value="KAL2645110.1"/>
    <property type="molecule type" value="Genomic_DNA"/>
</dbReference>
<accession>A0ABD1ZCD1</accession>
<dbReference type="Proteomes" id="UP001605036">
    <property type="component" value="Unassembled WGS sequence"/>
</dbReference>
<name>A0ABD1ZCD1_9MARC</name>
<reference evidence="1 2" key="1">
    <citation type="submission" date="2024-09" db="EMBL/GenBank/DDBJ databases">
        <title>Chromosome-scale assembly of Riccia fluitans.</title>
        <authorList>
            <person name="Paukszto L."/>
            <person name="Sawicki J."/>
            <person name="Karawczyk K."/>
            <person name="Piernik-Szablinska J."/>
            <person name="Szczecinska M."/>
            <person name="Mazdziarz M."/>
        </authorList>
    </citation>
    <scope>NUCLEOTIDE SEQUENCE [LARGE SCALE GENOMIC DNA]</scope>
    <source>
        <strain evidence="1">Rf_01</strain>
        <tissue evidence="1">Aerial parts of the thallus</tissue>
    </source>
</reference>
<evidence type="ECO:0000313" key="2">
    <source>
        <dbReference type="Proteomes" id="UP001605036"/>
    </source>
</evidence>
<evidence type="ECO:0000313" key="1">
    <source>
        <dbReference type="EMBL" id="KAL2645110.1"/>
    </source>
</evidence>
<organism evidence="1 2">
    <name type="scientific">Riccia fluitans</name>
    <dbReference type="NCBI Taxonomy" id="41844"/>
    <lineage>
        <taxon>Eukaryota</taxon>
        <taxon>Viridiplantae</taxon>
        <taxon>Streptophyta</taxon>
        <taxon>Embryophyta</taxon>
        <taxon>Marchantiophyta</taxon>
        <taxon>Marchantiopsida</taxon>
        <taxon>Marchantiidae</taxon>
        <taxon>Marchantiales</taxon>
        <taxon>Ricciaceae</taxon>
        <taxon>Riccia</taxon>
    </lineage>
</organism>
<comment type="caution">
    <text evidence="1">The sequence shown here is derived from an EMBL/GenBank/DDBJ whole genome shotgun (WGS) entry which is preliminary data.</text>
</comment>
<proteinExistence type="predicted"/>